<dbReference type="EMBL" id="JABBWK010000076">
    <property type="protein sequence ID" value="KAG1894676.1"/>
    <property type="molecule type" value="Genomic_DNA"/>
</dbReference>
<gene>
    <name evidence="2" type="ORF">F5891DRAFT_1130870</name>
</gene>
<comment type="caution">
    <text evidence="2">The sequence shown here is derived from an EMBL/GenBank/DDBJ whole genome shotgun (WGS) entry which is preliminary data.</text>
</comment>
<dbReference type="SUPFAM" id="SSF53901">
    <property type="entry name" value="Thiolase-like"/>
    <property type="match status" value="2"/>
</dbReference>
<feature type="domain" description="Thiolase C-terminal" evidence="1">
    <location>
        <begin position="99"/>
        <end position="181"/>
    </location>
</feature>
<dbReference type="RefSeq" id="XP_041220252.1">
    <property type="nucleotide sequence ID" value="XM_041364582.1"/>
</dbReference>
<protein>
    <recommendedName>
        <fullName evidence="1">Thiolase C-terminal domain-containing protein</fullName>
    </recommendedName>
</protein>
<keyword evidence="3" id="KW-1185">Reference proteome</keyword>
<dbReference type="AlphaFoldDB" id="A0AAD4DW92"/>
<proteinExistence type="predicted"/>
<evidence type="ECO:0000313" key="2">
    <source>
        <dbReference type="EMBL" id="KAG1894676.1"/>
    </source>
</evidence>
<organism evidence="2 3">
    <name type="scientific">Suillus fuscotomentosus</name>
    <dbReference type="NCBI Taxonomy" id="1912939"/>
    <lineage>
        <taxon>Eukaryota</taxon>
        <taxon>Fungi</taxon>
        <taxon>Dikarya</taxon>
        <taxon>Basidiomycota</taxon>
        <taxon>Agaricomycotina</taxon>
        <taxon>Agaricomycetes</taxon>
        <taxon>Agaricomycetidae</taxon>
        <taxon>Boletales</taxon>
        <taxon>Suillineae</taxon>
        <taxon>Suillaceae</taxon>
        <taxon>Suillus</taxon>
    </lineage>
</organism>
<dbReference type="PANTHER" id="PTHR42870">
    <property type="entry name" value="ACETYL-COA C-ACETYLTRANSFERASE"/>
    <property type="match status" value="1"/>
</dbReference>
<evidence type="ECO:0000259" key="1">
    <source>
        <dbReference type="Pfam" id="PF22691"/>
    </source>
</evidence>
<sequence>MHFSEVPRFKFQASSRPRSLLTVEQVLQAPKITAQLMKFMCSPTSDGAACCIIASEDFVHAHGLENQAIEIVAQGLETDDPAAYDTKSAMEVAGYGMSKRCADNVFKDAGFADGEGRDLVGVVELHDCFSANELITYPALGLCAPDEAHKMVERGDNTYGGKYVVNPSGSLEAKGHALGATDLAPGLFDIPDKRGKFGLVHNIGIGGAVVVSLLHRPEFYKAGGIDGQARLGYNHTYECWPVTLADIDKVKSKKSSKFESVESR</sequence>
<dbReference type="InterPro" id="IPR055140">
    <property type="entry name" value="Thiolase_C_2"/>
</dbReference>
<dbReference type="Pfam" id="PF22691">
    <property type="entry name" value="Thiolase_C_1"/>
    <property type="match status" value="1"/>
</dbReference>
<accession>A0AAD4DW92</accession>
<dbReference type="GO" id="GO:0016746">
    <property type="term" value="F:acyltransferase activity"/>
    <property type="evidence" value="ECO:0007669"/>
    <property type="project" value="InterPro"/>
</dbReference>
<dbReference type="InterPro" id="IPR016039">
    <property type="entry name" value="Thiolase-like"/>
</dbReference>
<dbReference type="Proteomes" id="UP001195769">
    <property type="component" value="Unassembled WGS sequence"/>
</dbReference>
<dbReference type="Gene3D" id="3.40.47.10">
    <property type="match status" value="1"/>
</dbReference>
<dbReference type="CDD" id="cd00829">
    <property type="entry name" value="SCP-x_thiolase"/>
    <property type="match status" value="1"/>
</dbReference>
<evidence type="ECO:0000313" key="3">
    <source>
        <dbReference type="Proteomes" id="UP001195769"/>
    </source>
</evidence>
<dbReference type="PANTHER" id="PTHR42870:SF1">
    <property type="entry name" value="NON-SPECIFIC LIPID-TRANSFER PROTEIN-LIKE 2"/>
    <property type="match status" value="1"/>
</dbReference>
<dbReference type="GeneID" id="64658880"/>
<reference evidence="2" key="1">
    <citation type="journal article" date="2020" name="New Phytol.">
        <title>Comparative genomics reveals dynamic genome evolution in host specialist ectomycorrhizal fungi.</title>
        <authorList>
            <person name="Lofgren L.A."/>
            <person name="Nguyen N.H."/>
            <person name="Vilgalys R."/>
            <person name="Ruytinx J."/>
            <person name="Liao H.L."/>
            <person name="Branco S."/>
            <person name="Kuo A."/>
            <person name="LaButti K."/>
            <person name="Lipzen A."/>
            <person name="Andreopoulos W."/>
            <person name="Pangilinan J."/>
            <person name="Riley R."/>
            <person name="Hundley H."/>
            <person name="Na H."/>
            <person name="Barry K."/>
            <person name="Grigoriev I.V."/>
            <person name="Stajich J.E."/>
            <person name="Kennedy P.G."/>
        </authorList>
    </citation>
    <scope>NUCLEOTIDE SEQUENCE</scope>
    <source>
        <strain evidence="2">FC203</strain>
    </source>
</reference>
<name>A0AAD4DW92_9AGAM</name>